<comment type="caution">
    <text evidence="3">The sequence shown here is derived from an EMBL/GenBank/DDBJ whole genome shotgun (WGS) entry which is preliminary data.</text>
</comment>
<keyword evidence="2" id="KW-0812">Transmembrane</keyword>
<evidence type="ECO:0000313" key="4">
    <source>
        <dbReference type="Proteomes" id="UP000178406"/>
    </source>
</evidence>
<accession>A0A1F5WFK5</accession>
<proteinExistence type="predicted"/>
<organism evidence="3 4">
    <name type="scientific">Candidatus Giovannonibacteria bacterium RIFCSPHIGHO2_02_FULL_46_20</name>
    <dbReference type="NCBI Taxonomy" id="1798338"/>
    <lineage>
        <taxon>Bacteria</taxon>
        <taxon>Candidatus Giovannoniibacteriota</taxon>
    </lineage>
</organism>
<evidence type="ECO:0008006" key="5">
    <source>
        <dbReference type="Google" id="ProtNLM"/>
    </source>
</evidence>
<feature type="region of interest" description="Disordered" evidence="1">
    <location>
        <begin position="65"/>
        <end position="90"/>
    </location>
</feature>
<evidence type="ECO:0000256" key="1">
    <source>
        <dbReference type="SAM" id="MobiDB-lite"/>
    </source>
</evidence>
<dbReference type="AlphaFoldDB" id="A0A1F5WFK5"/>
<feature type="transmembrane region" description="Helical" evidence="2">
    <location>
        <begin position="12"/>
        <end position="34"/>
    </location>
</feature>
<sequence>MHNHGENKQSPWMMWAMVLCCAMPLVLILILGTSGKASGAPTWVIFSLIAVMIIAHFFMMSKSHKHSDKGSSVAGNEDKNKEDKDNNASL</sequence>
<dbReference type="Proteomes" id="UP000178406">
    <property type="component" value="Unassembled WGS sequence"/>
</dbReference>
<gene>
    <name evidence="3" type="ORF">A3J56_02820</name>
</gene>
<evidence type="ECO:0000256" key="2">
    <source>
        <dbReference type="SAM" id="Phobius"/>
    </source>
</evidence>
<reference evidence="3 4" key="1">
    <citation type="journal article" date="2016" name="Nat. Commun.">
        <title>Thousands of microbial genomes shed light on interconnected biogeochemical processes in an aquifer system.</title>
        <authorList>
            <person name="Anantharaman K."/>
            <person name="Brown C.T."/>
            <person name="Hug L.A."/>
            <person name="Sharon I."/>
            <person name="Castelle C.J."/>
            <person name="Probst A.J."/>
            <person name="Thomas B.C."/>
            <person name="Singh A."/>
            <person name="Wilkins M.J."/>
            <person name="Karaoz U."/>
            <person name="Brodie E.L."/>
            <person name="Williams K.H."/>
            <person name="Hubbard S.S."/>
            <person name="Banfield J.F."/>
        </authorList>
    </citation>
    <scope>NUCLEOTIDE SEQUENCE [LARGE SCALE GENOMIC DNA]</scope>
</reference>
<evidence type="ECO:0000313" key="3">
    <source>
        <dbReference type="EMBL" id="OGF74406.1"/>
    </source>
</evidence>
<dbReference type="EMBL" id="MFHQ01000024">
    <property type="protein sequence ID" value="OGF74406.1"/>
    <property type="molecule type" value="Genomic_DNA"/>
</dbReference>
<feature type="transmembrane region" description="Helical" evidence="2">
    <location>
        <begin position="40"/>
        <end position="59"/>
    </location>
</feature>
<name>A0A1F5WFK5_9BACT</name>
<dbReference type="STRING" id="1798338.A3J56_02820"/>
<feature type="compositionally biased region" description="Basic and acidic residues" evidence="1">
    <location>
        <begin position="76"/>
        <end position="90"/>
    </location>
</feature>
<keyword evidence="2" id="KW-0472">Membrane</keyword>
<protein>
    <recommendedName>
        <fullName evidence="5">DUF2933 domain-containing protein</fullName>
    </recommendedName>
</protein>
<keyword evidence="2" id="KW-1133">Transmembrane helix</keyword>